<proteinExistence type="predicted"/>
<evidence type="ECO:0000256" key="2">
    <source>
        <dbReference type="ARBA" id="ARBA00023125"/>
    </source>
</evidence>
<comment type="caution">
    <text evidence="5">The sequence shown here is derived from an EMBL/GenBank/DDBJ whole genome shotgun (WGS) entry which is preliminary data.</text>
</comment>
<evidence type="ECO:0000256" key="3">
    <source>
        <dbReference type="ARBA" id="ARBA00023163"/>
    </source>
</evidence>
<dbReference type="PROSITE" id="PS50987">
    <property type="entry name" value="HTH_ARSR_2"/>
    <property type="match status" value="1"/>
</dbReference>
<dbReference type="Pfam" id="PF01022">
    <property type="entry name" value="HTH_5"/>
    <property type="match status" value="1"/>
</dbReference>
<dbReference type="EMBL" id="JAYLLH010000017">
    <property type="protein sequence ID" value="MEC3862152.1"/>
    <property type="molecule type" value="Genomic_DNA"/>
</dbReference>
<evidence type="ECO:0000256" key="1">
    <source>
        <dbReference type="ARBA" id="ARBA00023015"/>
    </source>
</evidence>
<dbReference type="SUPFAM" id="SSF46785">
    <property type="entry name" value="Winged helix' DNA-binding domain"/>
    <property type="match status" value="1"/>
</dbReference>
<dbReference type="Proteomes" id="UP001348149">
    <property type="component" value="Unassembled WGS sequence"/>
</dbReference>
<keyword evidence="6" id="KW-1185">Reference proteome</keyword>
<evidence type="ECO:0000313" key="5">
    <source>
        <dbReference type="EMBL" id="MEC3862152.1"/>
    </source>
</evidence>
<keyword evidence="1" id="KW-0805">Transcription regulation</keyword>
<dbReference type="InterPro" id="IPR036390">
    <property type="entry name" value="WH_DNA-bd_sf"/>
</dbReference>
<gene>
    <name evidence="5" type="ORF">VK792_12735</name>
</gene>
<dbReference type="InterPro" id="IPR001845">
    <property type="entry name" value="HTH_ArsR_DNA-bd_dom"/>
</dbReference>
<dbReference type="PRINTS" id="PR00778">
    <property type="entry name" value="HTHARSR"/>
</dbReference>
<dbReference type="PANTHER" id="PTHR43132:SF2">
    <property type="entry name" value="ARSENICAL RESISTANCE OPERON REPRESSOR ARSR-RELATED"/>
    <property type="match status" value="1"/>
</dbReference>
<dbReference type="InterPro" id="IPR036388">
    <property type="entry name" value="WH-like_DNA-bd_sf"/>
</dbReference>
<name>A0ABU6HJ61_9RHOB</name>
<dbReference type="CDD" id="cd00090">
    <property type="entry name" value="HTH_ARSR"/>
    <property type="match status" value="1"/>
</dbReference>
<evidence type="ECO:0000313" key="6">
    <source>
        <dbReference type="Proteomes" id="UP001348149"/>
    </source>
</evidence>
<sequence>MEQSRVLAALSALAHDTRLEIVRLLSSRGGEGMCAGGIARHLGLSASALSFHLSALDSAGLVQVNREGRNMRYRLNHAELGGVFAYVLSDCCGNHPEIRGRCLGGGCEPAPQDHSGMSNTCPG</sequence>
<dbReference type="InterPro" id="IPR011991">
    <property type="entry name" value="ArsR-like_HTH"/>
</dbReference>
<dbReference type="Gene3D" id="1.10.10.10">
    <property type="entry name" value="Winged helix-like DNA-binding domain superfamily/Winged helix DNA-binding domain"/>
    <property type="match status" value="1"/>
</dbReference>
<keyword evidence="3" id="KW-0804">Transcription</keyword>
<dbReference type="InterPro" id="IPR051011">
    <property type="entry name" value="Metal_resp_trans_reg"/>
</dbReference>
<keyword evidence="2" id="KW-0238">DNA-binding</keyword>
<evidence type="ECO:0000259" key="4">
    <source>
        <dbReference type="PROSITE" id="PS50987"/>
    </source>
</evidence>
<dbReference type="SMART" id="SM00418">
    <property type="entry name" value="HTH_ARSR"/>
    <property type="match status" value="1"/>
</dbReference>
<dbReference type="RefSeq" id="WP_326297890.1">
    <property type="nucleotide sequence ID" value="NZ_JAYLLH010000017.1"/>
</dbReference>
<feature type="domain" description="HTH arsR-type" evidence="4">
    <location>
        <begin position="1"/>
        <end position="95"/>
    </location>
</feature>
<accession>A0ABU6HJ61</accession>
<reference evidence="5 6" key="1">
    <citation type="submission" date="2024-01" db="EMBL/GenBank/DDBJ databases">
        <title>Mesobacterium rodlantinim sp. nov., isolated from shallow sea hydrothermal systems off Kueishantao Island.</title>
        <authorList>
            <person name="Su Z."/>
            <person name="Tang K."/>
        </authorList>
    </citation>
    <scope>NUCLEOTIDE SEQUENCE [LARGE SCALE GENOMIC DNA]</scope>
    <source>
        <strain evidence="5 6">TK19101</strain>
    </source>
</reference>
<dbReference type="PANTHER" id="PTHR43132">
    <property type="entry name" value="ARSENICAL RESISTANCE OPERON REPRESSOR ARSR-RELATED"/>
    <property type="match status" value="1"/>
</dbReference>
<protein>
    <submittedName>
        <fullName evidence="5">Metalloregulator ArsR/SmtB family transcription factor</fullName>
    </submittedName>
</protein>
<organism evidence="5 6">
    <name type="scientific">Mesobacterium hydrothermale</name>
    <dbReference type="NCBI Taxonomy" id="3111907"/>
    <lineage>
        <taxon>Bacteria</taxon>
        <taxon>Pseudomonadati</taxon>
        <taxon>Pseudomonadota</taxon>
        <taxon>Alphaproteobacteria</taxon>
        <taxon>Rhodobacterales</taxon>
        <taxon>Roseobacteraceae</taxon>
        <taxon>Mesobacterium</taxon>
    </lineage>
</organism>
<dbReference type="NCBIfam" id="NF033788">
    <property type="entry name" value="HTH_metalloreg"/>
    <property type="match status" value="1"/>
</dbReference>